<proteinExistence type="predicted"/>
<comment type="caution">
    <text evidence="1">The sequence shown here is derived from an EMBL/GenBank/DDBJ whole genome shotgun (WGS) entry which is preliminary data.</text>
</comment>
<organism evidence="1 2">
    <name type="scientific">Camellia lanceoleosa</name>
    <dbReference type="NCBI Taxonomy" id="1840588"/>
    <lineage>
        <taxon>Eukaryota</taxon>
        <taxon>Viridiplantae</taxon>
        <taxon>Streptophyta</taxon>
        <taxon>Embryophyta</taxon>
        <taxon>Tracheophyta</taxon>
        <taxon>Spermatophyta</taxon>
        <taxon>Magnoliopsida</taxon>
        <taxon>eudicotyledons</taxon>
        <taxon>Gunneridae</taxon>
        <taxon>Pentapetalae</taxon>
        <taxon>asterids</taxon>
        <taxon>Ericales</taxon>
        <taxon>Theaceae</taxon>
        <taxon>Camellia</taxon>
    </lineage>
</organism>
<sequence length="549" mass="62903">MDIGDKWNQLPKEDKNKYIQMGKLESEQYTQLKTVVQQKPPKVALPNIVEKSNAVTLSQGRIDNNDDSRLAKVEKQVIEIHALLVQGHKDTWQDEDEKRLTNVENKVEKILELLEKHMPVDGEQVKTPPSKLLMEQRLVKMENQVGQILELLERRIPFDGGHVKTPPSKLHEEHRIDIEMVGLDVSGIEKVAANSPKFVDEDEIRNMNDKEPMETLRLRKTKPILTPPNAKAVAKKRAKLVGGKALNNEQLSIPQKGRSRAKKSDTKAVEVNTVTMSSSCSVVRGPQTRGTHNCKASQWLHTPFVKFAVMKKRLQLKPSSTDNNVDNNIHDNLDQLFDNLLDQLGGNVVPEIPKSSVPLPDPLNDYDSLILRYAFDESLLEGEYLVRMKLHYVEAQSATRKELWSLKPYQWISSCIINLIVVKLTNKQRKKFPNKDHKVWYFPTHVSVQSLHKLLQYAHGEDYVQDVSSFAFQWLEDMPRQDNSYDCGLFVIKYMQGKPLPSGVIKFDYLHRARLLLDLVIYKHNSAPIVGDIAQYKAELRARGELKRK</sequence>
<gene>
    <name evidence="1" type="ORF">LOK49_LG05G01589</name>
</gene>
<name>A0ACC0HQT1_9ERIC</name>
<evidence type="ECO:0000313" key="1">
    <source>
        <dbReference type="EMBL" id="KAI8015277.1"/>
    </source>
</evidence>
<reference evidence="1 2" key="1">
    <citation type="journal article" date="2022" name="Plant J.">
        <title>Chromosome-level genome of Camellia lanceoleosa provides a valuable resource for understanding genome evolution and self-incompatibility.</title>
        <authorList>
            <person name="Gong W."/>
            <person name="Xiao S."/>
            <person name="Wang L."/>
            <person name="Liao Z."/>
            <person name="Chang Y."/>
            <person name="Mo W."/>
            <person name="Hu G."/>
            <person name="Li W."/>
            <person name="Zhao G."/>
            <person name="Zhu H."/>
            <person name="Hu X."/>
            <person name="Ji K."/>
            <person name="Xiang X."/>
            <person name="Song Q."/>
            <person name="Yuan D."/>
            <person name="Jin S."/>
            <person name="Zhang L."/>
        </authorList>
    </citation>
    <scope>NUCLEOTIDE SEQUENCE [LARGE SCALE GENOMIC DNA]</scope>
    <source>
        <strain evidence="1">SQ_2022a</strain>
    </source>
</reference>
<keyword evidence="2" id="KW-1185">Reference proteome</keyword>
<dbReference type="Proteomes" id="UP001060215">
    <property type="component" value="Chromosome 4"/>
</dbReference>
<accession>A0ACC0HQT1</accession>
<protein>
    <submittedName>
        <fullName evidence="1">Uncharacterized protein</fullName>
    </submittedName>
</protein>
<dbReference type="EMBL" id="CM045761">
    <property type="protein sequence ID" value="KAI8015277.1"/>
    <property type="molecule type" value="Genomic_DNA"/>
</dbReference>
<evidence type="ECO:0000313" key="2">
    <source>
        <dbReference type="Proteomes" id="UP001060215"/>
    </source>
</evidence>